<dbReference type="InterPro" id="IPR032867">
    <property type="entry name" value="DYW_dom"/>
</dbReference>
<evidence type="ECO:0000313" key="3">
    <source>
        <dbReference type="EMBL" id="CAL1360846.1"/>
    </source>
</evidence>
<proteinExistence type="inferred from homology"/>
<organism evidence="3 4">
    <name type="scientific">Linum trigynum</name>
    <dbReference type="NCBI Taxonomy" id="586398"/>
    <lineage>
        <taxon>Eukaryota</taxon>
        <taxon>Viridiplantae</taxon>
        <taxon>Streptophyta</taxon>
        <taxon>Embryophyta</taxon>
        <taxon>Tracheophyta</taxon>
        <taxon>Spermatophyta</taxon>
        <taxon>Magnoliopsida</taxon>
        <taxon>eudicotyledons</taxon>
        <taxon>Gunneridae</taxon>
        <taxon>Pentapetalae</taxon>
        <taxon>rosids</taxon>
        <taxon>fabids</taxon>
        <taxon>Malpighiales</taxon>
        <taxon>Linaceae</taxon>
        <taxon>Linum</taxon>
    </lineage>
</organism>
<dbReference type="AlphaFoldDB" id="A0AAV2CXL4"/>
<reference evidence="3 4" key="1">
    <citation type="submission" date="2024-04" db="EMBL/GenBank/DDBJ databases">
        <authorList>
            <person name="Fracassetti M."/>
        </authorList>
    </citation>
    <scope>NUCLEOTIDE SEQUENCE [LARGE SCALE GENOMIC DNA]</scope>
</reference>
<dbReference type="Pfam" id="PF14432">
    <property type="entry name" value="DYW_deaminase"/>
    <property type="match status" value="1"/>
</dbReference>
<name>A0AAV2CXL4_9ROSI</name>
<comment type="similarity">
    <text evidence="1">Belongs to the PPR family. PCMP-H subfamily.</text>
</comment>
<dbReference type="GO" id="GO:0008270">
    <property type="term" value="F:zinc ion binding"/>
    <property type="evidence" value="ECO:0007669"/>
    <property type="project" value="InterPro"/>
</dbReference>
<accession>A0AAV2CXL4</accession>
<evidence type="ECO:0000256" key="1">
    <source>
        <dbReference type="ARBA" id="ARBA00006643"/>
    </source>
</evidence>
<dbReference type="EMBL" id="OZ034814">
    <property type="protein sequence ID" value="CAL1360846.1"/>
    <property type="molecule type" value="Genomic_DNA"/>
</dbReference>
<evidence type="ECO:0000259" key="2">
    <source>
        <dbReference type="Pfam" id="PF14432"/>
    </source>
</evidence>
<feature type="domain" description="DYW" evidence="2">
    <location>
        <begin position="33"/>
        <end position="125"/>
    </location>
</feature>
<evidence type="ECO:0000313" key="4">
    <source>
        <dbReference type="Proteomes" id="UP001497516"/>
    </source>
</evidence>
<sequence>MHVEPHPIIWGSLLKACKIHRNLEIANRLWQEGYEPVTRVLLLDLEDNAKETAINQHSEKLAVAFGLTHTKPGTGIRIFKNLSVCEDCHDVMKLISRIYNREIVMRDRIWFHCSRDGRCSCADYW</sequence>
<gene>
    <name evidence="3" type="ORF">LTRI10_LOCUS8253</name>
</gene>
<keyword evidence="4" id="KW-1185">Reference proteome</keyword>
<protein>
    <recommendedName>
        <fullName evidence="2">DYW domain-containing protein</fullName>
    </recommendedName>
</protein>
<dbReference type="Proteomes" id="UP001497516">
    <property type="component" value="Chromosome 10"/>
</dbReference>